<comment type="subunit">
    <text evidence="8">Heterodimer. The mRNA-capping enzyme is composed of two separate chains alpha and beta, respectively a mRNA guanylyltransferase and an mRNA 5'-triphosphate monophosphatase.</text>
</comment>
<organism evidence="11 12">
    <name type="scientific">Pseudoneurospora amorphoporcata</name>
    <dbReference type="NCBI Taxonomy" id="241081"/>
    <lineage>
        <taxon>Eukaryota</taxon>
        <taxon>Fungi</taxon>
        <taxon>Dikarya</taxon>
        <taxon>Ascomycota</taxon>
        <taxon>Pezizomycotina</taxon>
        <taxon>Sordariomycetes</taxon>
        <taxon>Sordariomycetidae</taxon>
        <taxon>Sordariales</taxon>
        <taxon>Sordariaceae</taxon>
        <taxon>Pseudoneurospora</taxon>
    </lineage>
</organism>
<dbReference type="PANTHER" id="PTHR28118:SF1">
    <property type="entry name" value="POLYNUCLEOTIDE 5'-TRIPHOSPHATASE CTL1-RELATED"/>
    <property type="match status" value="1"/>
</dbReference>
<proteinExistence type="inferred from homology"/>
<comment type="catalytic activity">
    <reaction evidence="7">
        <text>a 5'-end triphospho-ribonucleoside in mRNA + H2O = a 5'-end diphospho-ribonucleoside in mRNA + phosphate + H(+)</text>
        <dbReference type="Rhea" id="RHEA:67004"/>
        <dbReference type="Rhea" id="RHEA-COMP:17164"/>
        <dbReference type="Rhea" id="RHEA-COMP:17165"/>
        <dbReference type="ChEBI" id="CHEBI:15377"/>
        <dbReference type="ChEBI" id="CHEBI:15378"/>
        <dbReference type="ChEBI" id="CHEBI:43474"/>
        <dbReference type="ChEBI" id="CHEBI:167616"/>
        <dbReference type="ChEBI" id="CHEBI:167618"/>
        <dbReference type="EC" id="3.6.1.74"/>
    </reaction>
    <physiologicalReaction direction="left-to-right" evidence="7">
        <dbReference type="Rhea" id="RHEA:67005"/>
    </physiologicalReaction>
</comment>
<evidence type="ECO:0000256" key="5">
    <source>
        <dbReference type="ARBA" id="ARBA00022801"/>
    </source>
</evidence>
<accession>A0AAN6NUS7</accession>
<comment type="subcellular location">
    <subcellularLocation>
        <location evidence="2 8">Nucleus</location>
    </subcellularLocation>
</comment>
<feature type="compositionally biased region" description="Low complexity" evidence="9">
    <location>
        <begin position="141"/>
        <end position="156"/>
    </location>
</feature>
<keyword evidence="12" id="KW-1185">Reference proteome</keyword>
<feature type="compositionally biased region" description="Low complexity" evidence="9">
    <location>
        <begin position="46"/>
        <end position="68"/>
    </location>
</feature>
<sequence>MDLRNVLNDSSSGPVAPRAAASTPDRPQQQQQQQPPHPQYSPHPPQHAQRQQSYQHQQQQQQQQHHPGYPQPPTTPGQPPHPGQQHQQSYIDYNHHQIRPSPGRHISQDAGYGTHPPFSGPPAAGPNPYANRPPPPPPLQQVPAHDPRSPSLASGPGPSPYRHTPTSSISAQSGGYPFPPSAQHSPTSPVQRPYNQYPPSSTAAYPSREGYPPTPGGPVGVTGPPPPPPPPPGHGAGGAPYLQQGRLGGIPQTPPISTAGGGPSGGHNPYLQRSHSTHSGSATTPTSAHSQGPPGGHSHSHSHPQVYGTPFGQGSPVTGPHHSLPQTGGPGGPGGQIPVDPQQRQSGSQPATPVAGPRPLTASTGGPGTGTRPLPQATVSQAQSQSQNPNHLYGQPPSPYQQRLPSATTHHHLNLNSPRSHLNQQISSPHSHPQQPPPPPPPPLPPHLQSLPRQHSAQSIYDAREREREVRERSISISPKTRVPSLPSSAGRPATATSAVSITESEPPRLNNNNHSAAPMARYRDEARPGDMGNNAAAKRKLDDRELRQDEMERRDVRPPPFENRARSNHTPNKSVKRRAYDSPPSWAQQATRGTTLKEPNFVLYKPVHAPGHGPVQINGHSRHPSPEEKRSVPRAHEPVPRAHEIRPNERSSTPGTQGPPPEAQAKWGPLGPWEPTLTGDLPQDSMAKVMADFFFHYIVLNENMGEIQSRGIQFEIEAKFGELIDRNTNQRIELGVLSSTILKEDEYVYPFRSIMTDKQHKSYNDFLNHQVVVSKNPNSSIGRERPRVPVSYEHKKEVDRFYAIPPQIRDRQLPVSIANLLASKGRDAKVRVSYKENKDGSREQIAKIVKARLKDLSIHFPEHRLDCRISINFEMPWEGSLEELEEYATSANKGQSPDRRKDRLSYRHCSYQFDLTQVSENVNGREEKKHELEIELDPRAVLDQGRRAREGQPNQYFDLVEGFLNNIRIMAKLCA</sequence>
<feature type="compositionally biased region" description="Polar residues" evidence="9">
    <location>
        <begin position="495"/>
        <end position="516"/>
    </location>
</feature>
<keyword evidence="6 8" id="KW-0539">Nucleus</keyword>
<dbReference type="InterPro" id="IPR033469">
    <property type="entry name" value="CYTH-like_dom_sf"/>
</dbReference>
<dbReference type="InterPro" id="IPR040343">
    <property type="entry name" value="Cet1/Ctl1"/>
</dbReference>
<evidence type="ECO:0000256" key="7">
    <source>
        <dbReference type="ARBA" id="ARBA00047740"/>
    </source>
</evidence>
<feature type="compositionally biased region" description="Basic and acidic residues" evidence="9">
    <location>
        <begin position="462"/>
        <end position="474"/>
    </location>
</feature>
<dbReference type="InterPro" id="IPR037009">
    <property type="entry name" value="mRNA_triPase_Cet1_sf"/>
</dbReference>
<protein>
    <recommendedName>
        <fullName evidence="8">mRNA-capping enzyme subunit beta</fullName>
        <ecNumber evidence="8">3.6.1.74</ecNumber>
    </recommendedName>
    <alternativeName>
        <fullName evidence="8">mRNA 5'-phosphatase</fullName>
    </alternativeName>
    <alternativeName>
        <fullName evidence="8">mRNA 5'-triphosphate monophosphatase</fullName>
    </alternativeName>
</protein>
<feature type="compositionally biased region" description="Pro residues" evidence="9">
    <location>
        <begin position="434"/>
        <end position="446"/>
    </location>
</feature>
<feature type="compositionally biased region" description="Polar residues" evidence="9">
    <location>
        <begin position="271"/>
        <end position="288"/>
    </location>
</feature>
<feature type="compositionally biased region" description="Pro residues" evidence="9">
    <location>
        <begin position="223"/>
        <end position="233"/>
    </location>
</feature>
<comment type="caution">
    <text evidence="11">The sequence shown here is derived from an EMBL/GenBank/DDBJ whole genome shotgun (WGS) entry which is preliminary data.</text>
</comment>
<feature type="compositionally biased region" description="Polar residues" evidence="9">
    <location>
        <begin position="400"/>
        <end position="427"/>
    </location>
</feature>
<feature type="compositionally biased region" description="Pro residues" evidence="9">
    <location>
        <begin position="118"/>
        <end position="140"/>
    </location>
</feature>
<feature type="domain" description="mRNA triphosphatase Cet1-like" evidence="10">
    <location>
        <begin position="684"/>
        <end position="937"/>
    </location>
</feature>
<keyword evidence="5 8" id="KW-0378">Hydrolase</keyword>
<dbReference type="Gene3D" id="3.20.100.10">
    <property type="entry name" value="mRNA triphosphatase Cet1-like"/>
    <property type="match status" value="1"/>
</dbReference>
<evidence type="ECO:0000256" key="3">
    <source>
        <dbReference type="ARBA" id="ARBA00006345"/>
    </source>
</evidence>
<feature type="compositionally biased region" description="Polar residues" evidence="9">
    <location>
        <begin position="182"/>
        <end position="204"/>
    </location>
</feature>
<comment type="similarity">
    <text evidence="3 8">Belongs to the fungal TPase family.</text>
</comment>
<feature type="compositionally biased region" description="Basic and acidic residues" evidence="9">
    <location>
        <begin position="625"/>
        <end position="650"/>
    </location>
</feature>
<keyword evidence="4 8" id="KW-0507">mRNA processing</keyword>
<evidence type="ECO:0000313" key="11">
    <source>
        <dbReference type="EMBL" id="KAK3951386.1"/>
    </source>
</evidence>
<dbReference type="GO" id="GO:0031533">
    <property type="term" value="C:mRNA capping enzyme complex"/>
    <property type="evidence" value="ECO:0007669"/>
    <property type="project" value="UniProtKB-UniRule"/>
</dbReference>
<dbReference type="GO" id="GO:0006370">
    <property type="term" value="P:7-methylguanosine mRNA capping"/>
    <property type="evidence" value="ECO:0007669"/>
    <property type="project" value="UniProtKB-UniRule"/>
</dbReference>
<keyword evidence="8" id="KW-0506">mRNA capping</keyword>
<gene>
    <name evidence="11" type="ORF">QBC32DRAFT_314945</name>
</gene>
<comment type="function">
    <text evidence="8">First step of mRNA capping. Converts the 5'-triphosphate end of a nascent mRNA chain into a diphosphate end.</text>
</comment>
<comment type="cofactor">
    <cofactor evidence="1 8">
        <name>Mg(2+)</name>
        <dbReference type="ChEBI" id="CHEBI:18420"/>
    </cofactor>
</comment>
<feature type="compositionally biased region" description="Polar residues" evidence="9">
    <location>
        <begin position="164"/>
        <end position="173"/>
    </location>
</feature>
<evidence type="ECO:0000256" key="1">
    <source>
        <dbReference type="ARBA" id="ARBA00001946"/>
    </source>
</evidence>
<dbReference type="PRINTS" id="PR01217">
    <property type="entry name" value="PRICHEXTENSN"/>
</dbReference>
<feature type="compositionally biased region" description="Pro residues" evidence="9">
    <location>
        <begin position="69"/>
        <end position="82"/>
    </location>
</feature>
<name>A0AAN6NUS7_9PEZI</name>
<feature type="compositionally biased region" description="Basic and acidic residues" evidence="9">
    <location>
        <begin position="540"/>
        <end position="558"/>
    </location>
</feature>
<feature type="compositionally biased region" description="Low complexity" evidence="9">
    <location>
        <begin position="359"/>
        <end position="387"/>
    </location>
</feature>
<dbReference type="EC" id="3.6.1.74" evidence="8"/>
<dbReference type="AlphaFoldDB" id="A0AAN6NUS7"/>
<feature type="region of interest" description="Disordered" evidence="9">
    <location>
        <begin position="1"/>
        <end position="680"/>
    </location>
</feature>
<dbReference type="CDD" id="cd07470">
    <property type="entry name" value="CYTH-like_mRNA_RTPase"/>
    <property type="match status" value="1"/>
</dbReference>
<reference evidence="11" key="2">
    <citation type="submission" date="2023-06" db="EMBL/GenBank/DDBJ databases">
        <authorList>
            <consortium name="Lawrence Berkeley National Laboratory"/>
            <person name="Mondo S.J."/>
            <person name="Hensen N."/>
            <person name="Bonometti L."/>
            <person name="Westerberg I."/>
            <person name="Brannstrom I.O."/>
            <person name="Guillou S."/>
            <person name="Cros-Aarteil S."/>
            <person name="Calhoun S."/>
            <person name="Haridas S."/>
            <person name="Kuo A."/>
            <person name="Pangilinan J."/>
            <person name="Riley R."/>
            <person name="Labutti K."/>
            <person name="Andreopoulos B."/>
            <person name="Lipzen A."/>
            <person name="Chen C."/>
            <person name="Yanf M."/>
            <person name="Daum C."/>
            <person name="Ng V."/>
            <person name="Clum A."/>
            <person name="Steindorff A."/>
            <person name="Ohm R."/>
            <person name="Martin F."/>
            <person name="Silar P."/>
            <person name="Natvig D."/>
            <person name="Lalanne C."/>
            <person name="Gautier V."/>
            <person name="Ament-Velasquez S.L."/>
            <person name="Kruys A."/>
            <person name="Hutchinson M.I."/>
            <person name="Powell A.J."/>
            <person name="Barry K."/>
            <person name="Miller A.N."/>
            <person name="Grigoriev I.V."/>
            <person name="Debuchy R."/>
            <person name="Gladieux P."/>
            <person name="Thoren M.H."/>
            <person name="Johannesson H."/>
        </authorList>
    </citation>
    <scope>NUCLEOTIDE SEQUENCE</scope>
    <source>
        <strain evidence="11">CBS 626.80</strain>
    </source>
</reference>
<dbReference type="PANTHER" id="PTHR28118">
    <property type="entry name" value="POLYNUCLEOTIDE 5'-TRIPHOSPHATASE-RELATED"/>
    <property type="match status" value="1"/>
</dbReference>
<dbReference type="Proteomes" id="UP001303222">
    <property type="component" value="Unassembled WGS sequence"/>
</dbReference>
<evidence type="ECO:0000259" key="10">
    <source>
        <dbReference type="Pfam" id="PF02940"/>
    </source>
</evidence>
<reference evidence="11" key="1">
    <citation type="journal article" date="2023" name="Mol. Phylogenet. Evol.">
        <title>Genome-scale phylogeny and comparative genomics of the fungal order Sordariales.</title>
        <authorList>
            <person name="Hensen N."/>
            <person name="Bonometti L."/>
            <person name="Westerberg I."/>
            <person name="Brannstrom I.O."/>
            <person name="Guillou S."/>
            <person name="Cros-Aarteil S."/>
            <person name="Calhoun S."/>
            <person name="Haridas S."/>
            <person name="Kuo A."/>
            <person name="Mondo S."/>
            <person name="Pangilinan J."/>
            <person name="Riley R."/>
            <person name="LaButti K."/>
            <person name="Andreopoulos B."/>
            <person name="Lipzen A."/>
            <person name="Chen C."/>
            <person name="Yan M."/>
            <person name="Daum C."/>
            <person name="Ng V."/>
            <person name="Clum A."/>
            <person name="Steindorff A."/>
            <person name="Ohm R.A."/>
            <person name="Martin F."/>
            <person name="Silar P."/>
            <person name="Natvig D.O."/>
            <person name="Lalanne C."/>
            <person name="Gautier V."/>
            <person name="Ament-Velasquez S.L."/>
            <person name="Kruys A."/>
            <person name="Hutchinson M.I."/>
            <person name="Powell A.J."/>
            <person name="Barry K."/>
            <person name="Miller A.N."/>
            <person name="Grigoriev I.V."/>
            <person name="Debuchy R."/>
            <person name="Gladieux P."/>
            <person name="Hiltunen Thoren M."/>
            <person name="Johannesson H."/>
        </authorList>
    </citation>
    <scope>NUCLEOTIDE SEQUENCE</scope>
    <source>
        <strain evidence="11">CBS 626.80</strain>
    </source>
</reference>
<dbReference type="GO" id="GO:0140818">
    <property type="term" value="F:mRNA 5'-triphosphate monophosphatase activity"/>
    <property type="evidence" value="ECO:0007669"/>
    <property type="project" value="UniProtKB-EC"/>
</dbReference>
<evidence type="ECO:0000256" key="2">
    <source>
        <dbReference type="ARBA" id="ARBA00004123"/>
    </source>
</evidence>
<dbReference type="Pfam" id="PF02940">
    <property type="entry name" value="mRNA_triPase"/>
    <property type="match status" value="1"/>
</dbReference>
<dbReference type="EMBL" id="MU859149">
    <property type="protein sequence ID" value="KAK3951386.1"/>
    <property type="molecule type" value="Genomic_DNA"/>
</dbReference>
<dbReference type="InterPro" id="IPR004206">
    <property type="entry name" value="mRNA_triPase_Cet1"/>
</dbReference>
<evidence type="ECO:0000256" key="9">
    <source>
        <dbReference type="SAM" id="MobiDB-lite"/>
    </source>
</evidence>
<feature type="compositionally biased region" description="Polar residues" evidence="9">
    <location>
        <begin position="586"/>
        <end position="595"/>
    </location>
</feature>
<feature type="compositionally biased region" description="Pro residues" evidence="9">
    <location>
        <begin position="35"/>
        <end position="45"/>
    </location>
</feature>
<evidence type="ECO:0000256" key="6">
    <source>
        <dbReference type="ARBA" id="ARBA00023242"/>
    </source>
</evidence>
<evidence type="ECO:0000256" key="8">
    <source>
        <dbReference type="RuleBase" id="RU367053"/>
    </source>
</evidence>
<dbReference type="SUPFAM" id="SSF55154">
    <property type="entry name" value="CYTH-like phosphatases"/>
    <property type="match status" value="1"/>
</dbReference>
<dbReference type="GO" id="GO:0004651">
    <property type="term" value="F:polynucleotide 5'-phosphatase activity"/>
    <property type="evidence" value="ECO:0007669"/>
    <property type="project" value="UniProtKB-UniRule"/>
</dbReference>
<evidence type="ECO:0000313" key="12">
    <source>
        <dbReference type="Proteomes" id="UP001303222"/>
    </source>
</evidence>
<evidence type="ECO:0000256" key="4">
    <source>
        <dbReference type="ARBA" id="ARBA00022664"/>
    </source>
</evidence>